<protein>
    <submittedName>
        <fullName evidence="1">Uncharacterized protein</fullName>
    </submittedName>
</protein>
<reference evidence="1" key="1">
    <citation type="journal article" date="2002" name="Nature">
        <title>The genome sequence and structure of rice chromosome 1.</title>
        <authorList>
            <person name="Sasaki T."/>
            <person name="Matsumoto T."/>
            <person name="Yamamoto K."/>
            <person name="Sakata K."/>
            <person name="Baba T."/>
            <person name="Katayose Y."/>
            <person name="Wu J."/>
            <person name="Niimura Y."/>
            <person name="Cheng Z."/>
            <person name="Nagamura Y."/>
            <person name="Antonio B.A."/>
            <person name="Kanamori H."/>
            <person name="Hosokawa S."/>
            <person name="Masukawa M."/>
            <person name="Arikawa K."/>
            <person name="Chiden Y."/>
            <person name="Hayashi M."/>
            <person name="Okamoto M."/>
            <person name="Ando T."/>
            <person name="Aoki H."/>
            <person name="Arita K."/>
            <person name="Hamada M."/>
            <person name="Harada C."/>
            <person name="Hijishita S."/>
            <person name="Honda M."/>
            <person name="Ichikawa Y."/>
            <person name="Idonuma A."/>
            <person name="Iijima M."/>
            <person name="Ikeda M."/>
            <person name="Ikeno M."/>
            <person name="Itoh S."/>
            <person name="Itoh T."/>
            <person name="Itoh Y."/>
            <person name="Itoh Y."/>
            <person name="Iwabuchi A."/>
            <person name="Kamiya K."/>
            <person name="Karasawa W."/>
            <person name="Katagiri S."/>
            <person name="Kikuta A."/>
            <person name="Kobayashi N."/>
            <person name="Kono I."/>
            <person name="Machita K."/>
            <person name="Maehara T."/>
            <person name="Mizuno H."/>
            <person name="Mizubayashi T."/>
            <person name="Mukai Y."/>
            <person name="Nagasaki H."/>
            <person name="Nakashima M."/>
            <person name="Nakama Y."/>
            <person name="Nakamichi Y."/>
            <person name="Nakamura M."/>
            <person name="Namiki N."/>
            <person name="Negishi M."/>
            <person name="Ohta I."/>
            <person name="Ono N."/>
            <person name="Saji S."/>
            <person name="Sakai K."/>
            <person name="Shibata M."/>
            <person name="Shimokawa T."/>
            <person name="Shomura A."/>
            <person name="Song J."/>
            <person name="Takazaki Y."/>
            <person name="Terasawa K."/>
            <person name="Tsuji K."/>
            <person name="Waki K."/>
            <person name="Yamagata H."/>
            <person name="Yamane H."/>
            <person name="Yoshiki S."/>
            <person name="Yoshihara R."/>
            <person name="Yukawa K."/>
            <person name="Zhong H."/>
            <person name="Iwama H."/>
            <person name="Endo T."/>
            <person name="Ito H."/>
            <person name="Hahn J.H."/>
            <person name="Kim H.I."/>
            <person name="Eun M.Y."/>
            <person name="Yano M."/>
            <person name="Jiang J."/>
            <person name="Gojobori T."/>
        </authorList>
    </citation>
    <scope>NUCLEOTIDE SEQUENCE [LARGE SCALE GENOMIC DNA]</scope>
</reference>
<accession>Q5N9E4</accession>
<dbReference type="Proteomes" id="UP000817658">
    <property type="component" value="Chromosome 1"/>
</dbReference>
<dbReference type="EMBL" id="AP003270">
    <property type="protein sequence ID" value="BAD81909.1"/>
    <property type="molecule type" value="Genomic_DNA"/>
</dbReference>
<dbReference type="AlphaFoldDB" id="Q5N9E4"/>
<name>Q5N9E4_ORYSJ</name>
<organism evidence="1">
    <name type="scientific">Oryza sativa subsp. japonica</name>
    <name type="common">Rice</name>
    <dbReference type="NCBI Taxonomy" id="39947"/>
    <lineage>
        <taxon>Eukaryota</taxon>
        <taxon>Viridiplantae</taxon>
        <taxon>Streptophyta</taxon>
        <taxon>Embryophyta</taxon>
        <taxon>Tracheophyta</taxon>
        <taxon>Spermatophyta</taxon>
        <taxon>Magnoliopsida</taxon>
        <taxon>Liliopsida</taxon>
        <taxon>Poales</taxon>
        <taxon>Poaceae</taxon>
        <taxon>BOP clade</taxon>
        <taxon>Oryzoideae</taxon>
        <taxon>Oryzeae</taxon>
        <taxon>Oryzinae</taxon>
        <taxon>Oryza</taxon>
        <taxon>Oryza sativa</taxon>
    </lineage>
</organism>
<gene>
    <name evidence="1" type="primary">P0505D12.16</name>
</gene>
<sequence>MLGIHCSSDLCISSSNDQPWELPSLQNSGCLGPDAHGRVWIRERGEEEEAGP</sequence>
<evidence type="ECO:0000313" key="1">
    <source>
        <dbReference type="EMBL" id="BAD81909.1"/>
    </source>
</evidence>
<proteinExistence type="predicted"/>